<evidence type="ECO:0008006" key="3">
    <source>
        <dbReference type="Google" id="ProtNLM"/>
    </source>
</evidence>
<comment type="caution">
    <text evidence="1">The sequence shown here is derived from an EMBL/GenBank/DDBJ whole genome shotgun (WGS) entry which is preliminary data.</text>
</comment>
<name>A0A7J6AAP6_AMEME</name>
<organism evidence="1 2">
    <name type="scientific">Ameiurus melas</name>
    <name type="common">Black bullhead</name>
    <name type="synonym">Silurus melas</name>
    <dbReference type="NCBI Taxonomy" id="219545"/>
    <lineage>
        <taxon>Eukaryota</taxon>
        <taxon>Metazoa</taxon>
        <taxon>Chordata</taxon>
        <taxon>Craniata</taxon>
        <taxon>Vertebrata</taxon>
        <taxon>Euteleostomi</taxon>
        <taxon>Actinopterygii</taxon>
        <taxon>Neopterygii</taxon>
        <taxon>Teleostei</taxon>
        <taxon>Ostariophysi</taxon>
        <taxon>Siluriformes</taxon>
        <taxon>Ictaluridae</taxon>
        <taxon>Ameiurus</taxon>
    </lineage>
</organism>
<sequence>MSPHAYILREALTWTRYSQQRRVSAQGSAPSPDSMKLQVLIIFTSVLVAQYASSRVRIPDWAGLGEPGQRGVDERSTSEDDRICFLLKDQDSESHISCKHRLTRSKFNYNPFGLRFGKRDGRLRPERSGTRRRLPVLLFLRELEKES</sequence>
<gene>
    <name evidence="1" type="ORF">AMELA_G00183480</name>
</gene>
<dbReference type="EMBL" id="JAAGNN010000015">
    <property type="protein sequence ID" value="KAF4079893.1"/>
    <property type="molecule type" value="Genomic_DNA"/>
</dbReference>
<reference evidence="1 2" key="1">
    <citation type="submission" date="2020-02" db="EMBL/GenBank/DDBJ databases">
        <title>A chromosome-scale genome assembly of the black bullhead catfish (Ameiurus melas).</title>
        <authorList>
            <person name="Wen M."/>
            <person name="Zham M."/>
            <person name="Cabau C."/>
            <person name="Klopp C."/>
            <person name="Donnadieu C."/>
            <person name="Roques C."/>
            <person name="Bouchez O."/>
            <person name="Lampietro C."/>
            <person name="Jouanno E."/>
            <person name="Herpin A."/>
            <person name="Louis A."/>
            <person name="Berthelot C."/>
            <person name="Parey E."/>
            <person name="Roest-Crollius H."/>
            <person name="Braasch I."/>
            <person name="Postlethwait J."/>
            <person name="Robinson-Rechavi M."/>
            <person name="Echchiki A."/>
            <person name="Begum T."/>
            <person name="Montfort J."/>
            <person name="Schartl M."/>
            <person name="Bobe J."/>
            <person name="Guiguen Y."/>
        </authorList>
    </citation>
    <scope>NUCLEOTIDE SEQUENCE [LARGE SCALE GENOMIC DNA]</scope>
    <source>
        <strain evidence="1">M_S1</strain>
        <tissue evidence="1">Blood</tissue>
    </source>
</reference>
<dbReference type="AlphaFoldDB" id="A0A7J6AAP6"/>
<dbReference type="Proteomes" id="UP000593565">
    <property type="component" value="Unassembled WGS sequence"/>
</dbReference>
<evidence type="ECO:0000313" key="2">
    <source>
        <dbReference type="Proteomes" id="UP000593565"/>
    </source>
</evidence>
<accession>A0A7J6AAP6</accession>
<proteinExistence type="predicted"/>
<keyword evidence="2" id="KW-1185">Reference proteome</keyword>
<evidence type="ECO:0000313" key="1">
    <source>
        <dbReference type="EMBL" id="KAF4079893.1"/>
    </source>
</evidence>
<protein>
    <recommendedName>
        <fullName evidence="3">Kisspeptin</fullName>
    </recommendedName>
</protein>